<organism evidence="2">
    <name type="scientific">Rhizophora mucronata</name>
    <name type="common">Asiatic mangrove</name>
    <dbReference type="NCBI Taxonomy" id="61149"/>
    <lineage>
        <taxon>Eukaryota</taxon>
        <taxon>Viridiplantae</taxon>
        <taxon>Streptophyta</taxon>
        <taxon>Embryophyta</taxon>
        <taxon>Tracheophyta</taxon>
        <taxon>Spermatophyta</taxon>
        <taxon>Magnoliopsida</taxon>
        <taxon>eudicotyledons</taxon>
        <taxon>Gunneridae</taxon>
        <taxon>Pentapetalae</taxon>
        <taxon>rosids</taxon>
        <taxon>fabids</taxon>
        <taxon>Malpighiales</taxon>
        <taxon>Rhizophoraceae</taxon>
        <taxon>Rhizophora</taxon>
    </lineage>
</organism>
<name>A0A2P2IMT4_RHIMU</name>
<feature type="compositionally biased region" description="Polar residues" evidence="1">
    <location>
        <begin position="14"/>
        <end position="24"/>
    </location>
</feature>
<sequence>MKPNVEEAEVASIGTDSRSNGHSSLSDCEILDNALFRGLPRRFVPF</sequence>
<proteinExistence type="predicted"/>
<evidence type="ECO:0000256" key="1">
    <source>
        <dbReference type="SAM" id="MobiDB-lite"/>
    </source>
</evidence>
<dbReference type="AlphaFoldDB" id="A0A2P2IMT4"/>
<protein>
    <submittedName>
        <fullName evidence="2">Uncharacterized protein</fullName>
    </submittedName>
</protein>
<reference evidence="2" key="1">
    <citation type="submission" date="2018-02" db="EMBL/GenBank/DDBJ databases">
        <title>Rhizophora mucronata_Transcriptome.</title>
        <authorList>
            <person name="Meera S.P."/>
            <person name="Sreeshan A."/>
            <person name="Augustine A."/>
        </authorList>
    </citation>
    <scope>NUCLEOTIDE SEQUENCE</scope>
    <source>
        <tissue evidence="2">Leaf</tissue>
    </source>
</reference>
<feature type="region of interest" description="Disordered" evidence="1">
    <location>
        <begin position="1"/>
        <end position="24"/>
    </location>
</feature>
<evidence type="ECO:0000313" key="2">
    <source>
        <dbReference type="EMBL" id="MBW82541.1"/>
    </source>
</evidence>
<dbReference type="EMBL" id="GGEC01002058">
    <property type="protein sequence ID" value="MBW82541.1"/>
    <property type="molecule type" value="Transcribed_RNA"/>
</dbReference>
<accession>A0A2P2IMT4</accession>